<dbReference type="AlphaFoldDB" id="A0A7X3H3F2"/>
<dbReference type="PANTHER" id="PTHR30595">
    <property type="entry name" value="GLPR-RELATED TRANSCRIPTIONAL REPRESSOR"/>
    <property type="match status" value="1"/>
</dbReference>
<comment type="caution">
    <text evidence="2">The sequence shown here is derived from an EMBL/GenBank/DDBJ whole genome shotgun (WGS) entry which is preliminary data.</text>
</comment>
<dbReference type="InterPro" id="IPR038461">
    <property type="entry name" value="Schlafen_AlbA_2_dom_sf"/>
</dbReference>
<evidence type="ECO:0000259" key="1">
    <source>
        <dbReference type="Pfam" id="PF04326"/>
    </source>
</evidence>
<keyword evidence="2" id="KW-0378">Hydrolase</keyword>
<dbReference type="GO" id="GO:0004386">
    <property type="term" value="F:helicase activity"/>
    <property type="evidence" value="ECO:0007669"/>
    <property type="project" value="UniProtKB-KW"/>
</dbReference>
<keyword evidence="2" id="KW-0547">Nucleotide-binding</keyword>
<dbReference type="EMBL" id="WTFN01000002">
    <property type="protein sequence ID" value="MWK54654.1"/>
    <property type="molecule type" value="Genomic_DNA"/>
</dbReference>
<feature type="domain" description="Schlafen AlbA-2" evidence="1">
    <location>
        <begin position="4"/>
        <end position="121"/>
    </location>
</feature>
<keyword evidence="2" id="KW-0347">Helicase</keyword>
<dbReference type="Pfam" id="PF04326">
    <property type="entry name" value="SLFN_AlbA_2"/>
    <property type="match status" value="1"/>
</dbReference>
<dbReference type="Proteomes" id="UP000461288">
    <property type="component" value="Unassembled WGS sequence"/>
</dbReference>
<keyword evidence="2" id="KW-0067">ATP-binding</keyword>
<protein>
    <submittedName>
        <fullName evidence="2">ATP-dependent DNA helicase</fullName>
    </submittedName>
</protein>
<dbReference type="Gene3D" id="3.30.950.30">
    <property type="entry name" value="Schlafen, AAA domain"/>
    <property type="match status" value="1"/>
</dbReference>
<evidence type="ECO:0000313" key="3">
    <source>
        <dbReference type="Proteomes" id="UP000461288"/>
    </source>
</evidence>
<dbReference type="PANTHER" id="PTHR30595:SF6">
    <property type="entry name" value="SCHLAFEN ALBA-2 DOMAIN-CONTAINING PROTEIN"/>
    <property type="match status" value="1"/>
</dbReference>
<accession>A0A7X3H3F2</accession>
<dbReference type="Pfam" id="PF13749">
    <property type="entry name" value="HATPase_c_4"/>
    <property type="match status" value="1"/>
</dbReference>
<dbReference type="InterPro" id="IPR007421">
    <property type="entry name" value="Schlafen_AlbA_2_dom"/>
</dbReference>
<sequence length="545" mass="61451">MSLEGQLLDRKSLRTVTGKSADWPELAKDCVAFANALGGRLLLGIEDGEELPPAEQRIPTALPDTLRRRLGELTVNVSVRPEVQVAENGGEFIELVVDRSASVASTTEGRYFLRIADSSKPVIGNEVMRLASERSALPWETLTTLGVSRNQADPVKLAVLVHGIRSSDRVKASVKEKSDDELLDHYLLAQGELLTHLGVLCVGRQIDRARLGTAPVIQFIKRDAVESKVNKLTWDDYTLSPMELVDAVWRDVPDFREFYEVAEGLFRTQVAAFDERVIRELLTNALVHRPYTQRGDIYLNLYPDRLEIVNPGPLPLGVTPGNVLHASVRRNEHLARLCHDLKLMEREGSGFDTVYDVLLSQGRPAPQVEEGPDWVRVTLTRSAPDRRVLAFITKASENYPLNQRERIALGLLAQYEALTAKELVERLELSHADQLRPWLERLCKWDLVLQSGRTQATRYFVQPELLRTLAFPAVTTLKRIEDHRLRALVLEDLQRYPGSAIGEIHLRIGEEIPRRRLRTMLGNLVAEQVVRMDGKLKGARYFLEG</sequence>
<reference evidence="2 3" key="1">
    <citation type="submission" date="2019-12" db="EMBL/GenBank/DDBJ databases">
        <title>Draft genome sequence of Pseudomonas otitidis recovered from a chicken carcass.</title>
        <authorList>
            <person name="Vieira T.R."/>
            <person name="Oliviera E.F.C."/>
            <person name="Silva N.M.V."/>
            <person name="Sambrano G.E."/>
            <person name="Cibulski S.P."/>
            <person name="Cardoso M.R.I."/>
        </authorList>
    </citation>
    <scope>NUCLEOTIDE SEQUENCE [LARGE SCALE GENOMIC DNA]</scope>
    <source>
        <strain evidence="2 3">25_K</strain>
    </source>
</reference>
<dbReference type="Gene3D" id="3.30.565.60">
    <property type="match status" value="1"/>
</dbReference>
<name>A0A7X3H3F2_9GAMM</name>
<proteinExistence type="predicted"/>
<organism evidence="2 3">
    <name type="scientific">Metapseudomonas otitidis</name>
    <dbReference type="NCBI Taxonomy" id="319939"/>
    <lineage>
        <taxon>Bacteria</taxon>
        <taxon>Pseudomonadati</taxon>
        <taxon>Pseudomonadota</taxon>
        <taxon>Gammaproteobacteria</taxon>
        <taxon>Pseudomonadales</taxon>
        <taxon>Pseudomonadaceae</taxon>
        <taxon>Metapseudomonas</taxon>
    </lineage>
</organism>
<evidence type="ECO:0000313" key="2">
    <source>
        <dbReference type="EMBL" id="MWK54654.1"/>
    </source>
</evidence>
<dbReference type="RefSeq" id="WP_160479517.1">
    <property type="nucleotide sequence ID" value="NZ_WTFN01000002.1"/>
</dbReference>
<dbReference type="InterPro" id="IPR038475">
    <property type="entry name" value="RecG_C_sf"/>
</dbReference>
<gene>
    <name evidence="2" type="ORF">GO594_01570</name>
</gene>